<reference evidence="1 2" key="1">
    <citation type="submission" date="2024-04" db="EMBL/GenBank/DDBJ databases">
        <title>Tritrichomonas musculus Genome.</title>
        <authorList>
            <person name="Alves-Ferreira E."/>
            <person name="Grigg M."/>
            <person name="Lorenzi H."/>
            <person name="Galac M."/>
        </authorList>
    </citation>
    <scope>NUCLEOTIDE SEQUENCE [LARGE SCALE GENOMIC DNA]</scope>
    <source>
        <strain evidence="1 2">EAF2021</strain>
    </source>
</reference>
<protein>
    <recommendedName>
        <fullName evidence="3">Mic1 domain-containing protein</fullName>
    </recommendedName>
</protein>
<sequence>MESQKEEVFKFISEQNLPEGKKIVASNAIWCFASNLSTVFVSSGSFSGEYSLRDFHLNPSTDIIKGAGFIEYFKKIFIFCHRNKSPTLLLLYLDESSPSPKTKKYSTILLSSLYFHNLVYNVFSPFQNSFCVISREGISIHSIDDLSVLYEKYWITNMILNCCFHNDILAICDQKLLSIFQFSSKDKCERIAKIKPNSPDIILKRIFSCNNSVYLISINSSQKILIKLISFQPNEKSFSVTEKNIDSLYPYSDLSYDQISFSLFDQTLLISSPKATSLIDFQGTKSVLLGQISGKPDSQIVNDSYFVSISNNILYEFQENYQSFQDPCPLDIIGAIIRRKNGLQTAFEKLIISLQKSEKVTSSMIENIVKKIGAYATSPMAQIRFTRAIMYSGITNPHLILLGLLRYSNILQSKLVLEARRPLLDILSKDEIANAVPSLLSSWNQKLDKNSMEILLNANPIFYELDSSYFQNTSDFIRACIESDRGEKAMTLILMEATSGNKNEELASVIELYIQKYGDNIQRSYKKLLNYMTS</sequence>
<comment type="caution">
    <text evidence="1">The sequence shown here is derived from an EMBL/GenBank/DDBJ whole genome shotgun (WGS) entry which is preliminary data.</text>
</comment>
<proteinExistence type="predicted"/>
<dbReference type="EMBL" id="JAPFFF010000006">
    <property type="protein sequence ID" value="KAK8887915.1"/>
    <property type="molecule type" value="Genomic_DNA"/>
</dbReference>
<organism evidence="1 2">
    <name type="scientific">Tritrichomonas musculus</name>
    <dbReference type="NCBI Taxonomy" id="1915356"/>
    <lineage>
        <taxon>Eukaryota</taxon>
        <taxon>Metamonada</taxon>
        <taxon>Parabasalia</taxon>
        <taxon>Tritrichomonadida</taxon>
        <taxon>Tritrichomonadidae</taxon>
        <taxon>Tritrichomonas</taxon>
    </lineage>
</organism>
<accession>A0ABR2KD29</accession>
<evidence type="ECO:0008006" key="3">
    <source>
        <dbReference type="Google" id="ProtNLM"/>
    </source>
</evidence>
<evidence type="ECO:0000313" key="1">
    <source>
        <dbReference type="EMBL" id="KAK8887915.1"/>
    </source>
</evidence>
<name>A0ABR2KD29_9EUKA</name>
<gene>
    <name evidence="1" type="ORF">M9Y10_038974</name>
</gene>
<keyword evidence="2" id="KW-1185">Reference proteome</keyword>
<evidence type="ECO:0000313" key="2">
    <source>
        <dbReference type="Proteomes" id="UP001470230"/>
    </source>
</evidence>
<dbReference type="Proteomes" id="UP001470230">
    <property type="component" value="Unassembled WGS sequence"/>
</dbReference>